<dbReference type="PATRIC" id="fig|1635277.3.peg.607"/>
<keyword evidence="6 7" id="KW-0234">DNA repair</keyword>
<evidence type="ECO:0000313" key="10">
    <source>
        <dbReference type="Proteomes" id="UP000053467"/>
    </source>
</evidence>
<accession>A0A101I257</accession>
<dbReference type="Pfam" id="PF21175">
    <property type="entry name" value="RecR_C"/>
    <property type="match status" value="1"/>
</dbReference>
<dbReference type="GO" id="GO:0006310">
    <property type="term" value="P:DNA recombination"/>
    <property type="evidence" value="ECO:0007669"/>
    <property type="project" value="UniProtKB-UniRule"/>
</dbReference>
<dbReference type="Gene3D" id="1.10.8.420">
    <property type="entry name" value="RecR Domain 1"/>
    <property type="match status" value="1"/>
</dbReference>
<dbReference type="Gene3D" id="3.40.1360.10">
    <property type="match status" value="1"/>
</dbReference>
<keyword evidence="2 7" id="KW-0227">DNA damage</keyword>
<dbReference type="SMART" id="SM00493">
    <property type="entry name" value="TOPRIM"/>
    <property type="match status" value="1"/>
</dbReference>
<gene>
    <name evidence="7" type="primary">recR</name>
    <name evidence="9" type="ORF">XE03_0871</name>
</gene>
<evidence type="ECO:0000256" key="4">
    <source>
        <dbReference type="ARBA" id="ARBA00022833"/>
    </source>
</evidence>
<dbReference type="PANTHER" id="PTHR30446">
    <property type="entry name" value="RECOMBINATION PROTEIN RECR"/>
    <property type="match status" value="1"/>
</dbReference>
<dbReference type="CDD" id="cd01025">
    <property type="entry name" value="TOPRIM_recR"/>
    <property type="match status" value="1"/>
</dbReference>
<dbReference type="GO" id="GO:0006281">
    <property type="term" value="P:DNA repair"/>
    <property type="evidence" value="ECO:0007669"/>
    <property type="project" value="UniProtKB-UniRule"/>
</dbReference>
<evidence type="ECO:0000256" key="6">
    <source>
        <dbReference type="ARBA" id="ARBA00023204"/>
    </source>
</evidence>
<sequence length="196" mass="22208">MTSFERLKKILKELPGIGDKSSERLIFFLISKGKDFSKELSESILELSENMKVCSICGSIDETDPCSICSSGKRDESILMVLEKPRDLFIFERTKRFNGLYHILGGLISPLDGITPEKLSFEKLLQRVENGKIKEIIIALSPSTEGETTTIYLTKLLKDKVERITTIARGIPFGTDFEYIDDFTLQCSVEKRQNID</sequence>
<evidence type="ECO:0000313" key="9">
    <source>
        <dbReference type="EMBL" id="KUK87263.1"/>
    </source>
</evidence>
<evidence type="ECO:0000256" key="7">
    <source>
        <dbReference type="HAMAP-Rule" id="MF_00017"/>
    </source>
</evidence>
<name>A0A101I257_UNCT6</name>
<keyword evidence="5 7" id="KW-0233">DNA recombination</keyword>
<dbReference type="PROSITE" id="PS01300">
    <property type="entry name" value="RECR"/>
    <property type="match status" value="1"/>
</dbReference>
<dbReference type="GO" id="GO:0008270">
    <property type="term" value="F:zinc ion binding"/>
    <property type="evidence" value="ECO:0007669"/>
    <property type="project" value="UniProtKB-KW"/>
</dbReference>
<evidence type="ECO:0000256" key="3">
    <source>
        <dbReference type="ARBA" id="ARBA00022771"/>
    </source>
</evidence>
<evidence type="ECO:0000259" key="8">
    <source>
        <dbReference type="PROSITE" id="PS50880"/>
    </source>
</evidence>
<dbReference type="InterPro" id="IPR015967">
    <property type="entry name" value="Rcmb_RecR_Znf"/>
</dbReference>
<keyword evidence="3 7" id="KW-0863">Zinc-finger</keyword>
<dbReference type="Proteomes" id="UP000053467">
    <property type="component" value="Unassembled WGS sequence"/>
</dbReference>
<organism evidence="9 10">
    <name type="scientific">candidate division TA06 bacterium 34_109</name>
    <dbReference type="NCBI Taxonomy" id="1635277"/>
    <lineage>
        <taxon>Bacteria</taxon>
        <taxon>Bacteria division TA06</taxon>
    </lineage>
</organism>
<dbReference type="InterPro" id="IPR023627">
    <property type="entry name" value="Rcmb_RecR"/>
</dbReference>
<proteinExistence type="inferred from homology"/>
<dbReference type="InterPro" id="IPR006171">
    <property type="entry name" value="TOPRIM_dom"/>
</dbReference>
<dbReference type="Gene3D" id="3.30.60.80">
    <property type="match status" value="1"/>
</dbReference>
<feature type="domain" description="Toprim" evidence="8">
    <location>
        <begin position="77"/>
        <end position="172"/>
    </location>
</feature>
<dbReference type="NCBIfam" id="TIGR00615">
    <property type="entry name" value="recR"/>
    <property type="match status" value="1"/>
</dbReference>
<dbReference type="GO" id="GO:0003677">
    <property type="term" value="F:DNA binding"/>
    <property type="evidence" value="ECO:0007669"/>
    <property type="project" value="UniProtKB-UniRule"/>
</dbReference>
<dbReference type="PROSITE" id="PS50880">
    <property type="entry name" value="TOPRIM"/>
    <property type="match status" value="1"/>
</dbReference>
<dbReference type="EMBL" id="LGGX01000006">
    <property type="protein sequence ID" value="KUK87263.1"/>
    <property type="molecule type" value="Genomic_DNA"/>
</dbReference>
<dbReference type="Pfam" id="PF13662">
    <property type="entry name" value="Toprim_4"/>
    <property type="match status" value="1"/>
</dbReference>
<evidence type="ECO:0000256" key="2">
    <source>
        <dbReference type="ARBA" id="ARBA00022763"/>
    </source>
</evidence>
<evidence type="ECO:0000256" key="5">
    <source>
        <dbReference type="ARBA" id="ARBA00023172"/>
    </source>
</evidence>
<keyword evidence="4 7" id="KW-0862">Zinc</keyword>
<dbReference type="AlphaFoldDB" id="A0A101I257"/>
<feature type="zinc finger region" description="C4-type" evidence="7">
    <location>
        <begin position="54"/>
        <end position="69"/>
    </location>
</feature>
<comment type="caution">
    <text evidence="9">The sequence shown here is derived from an EMBL/GenBank/DDBJ whole genome shotgun (WGS) entry which is preliminary data.</text>
</comment>
<dbReference type="PANTHER" id="PTHR30446:SF0">
    <property type="entry name" value="RECOMBINATION PROTEIN RECR"/>
    <property type="match status" value="1"/>
</dbReference>
<reference evidence="10" key="1">
    <citation type="journal article" date="2015" name="MBio">
        <title>Genome-Resolved Metagenomic Analysis Reveals Roles for Candidate Phyla and Other Microbial Community Members in Biogeochemical Transformations in Oil Reservoirs.</title>
        <authorList>
            <person name="Hu P."/>
            <person name="Tom L."/>
            <person name="Singh A."/>
            <person name="Thomas B.C."/>
            <person name="Baker B.J."/>
            <person name="Piceno Y.M."/>
            <person name="Andersen G.L."/>
            <person name="Banfield J.F."/>
        </authorList>
    </citation>
    <scope>NUCLEOTIDE SEQUENCE [LARGE SCALE GENOMIC DNA]</scope>
</reference>
<dbReference type="Pfam" id="PF02132">
    <property type="entry name" value="RecR_ZnF"/>
    <property type="match status" value="1"/>
</dbReference>
<dbReference type="InterPro" id="IPR000093">
    <property type="entry name" value="DNA_Rcmb_RecR"/>
</dbReference>
<evidence type="ECO:0000256" key="1">
    <source>
        <dbReference type="ARBA" id="ARBA00022723"/>
    </source>
</evidence>
<dbReference type="Pfam" id="PF21176">
    <property type="entry name" value="RecR_HhH"/>
    <property type="match status" value="1"/>
</dbReference>
<keyword evidence="1 7" id="KW-0479">Metal-binding</keyword>
<dbReference type="InterPro" id="IPR034137">
    <property type="entry name" value="TOPRIM_RecR"/>
</dbReference>
<dbReference type="HAMAP" id="MF_00017">
    <property type="entry name" value="RecR"/>
    <property type="match status" value="1"/>
</dbReference>
<dbReference type="SUPFAM" id="SSF111304">
    <property type="entry name" value="Recombination protein RecR"/>
    <property type="match status" value="1"/>
</dbReference>
<comment type="function">
    <text evidence="7">May play a role in DNA repair. It seems to be involved in an RecBC-independent recombinational process of DNA repair. It may act with RecF and RecO.</text>
</comment>
<comment type="similarity">
    <text evidence="7">Belongs to the RecR family.</text>
</comment>
<protein>
    <recommendedName>
        <fullName evidence="7">Recombination protein RecR</fullName>
    </recommendedName>
</protein>